<accession>A0ABR8RVA1</accession>
<dbReference type="SUPFAM" id="SSF140453">
    <property type="entry name" value="EsxAB dimer-like"/>
    <property type="match status" value="1"/>
</dbReference>
<dbReference type="Proteomes" id="UP000641803">
    <property type="component" value="Unassembled WGS sequence"/>
</dbReference>
<reference evidence="1 2" key="1">
    <citation type="submission" date="2020-08" db="EMBL/GenBank/DDBJ databases">
        <title>A Genomic Blueprint of the Chicken Gut Microbiome.</title>
        <authorList>
            <person name="Gilroy R."/>
            <person name="Ravi A."/>
            <person name="Getino M."/>
            <person name="Pursley I."/>
            <person name="Horton D.L."/>
            <person name="Alikhan N.-F."/>
            <person name="Baker D."/>
            <person name="Gharbi K."/>
            <person name="Hall N."/>
            <person name="Watson M."/>
            <person name="Adriaenssens E.M."/>
            <person name="Foster-Nyarko E."/>
            <person name="Jarju S."/>
            <person name="Secka A."/>
            <person name="Antonio M."/>
            <person name="Oren A."/>
            <person name="Chaudhuri R."/>
            <person name="La Ragione R.M."/>
            <person name="Hildebrand F."/>
            <person name="Pallen M.J."/>
        </authorList>
    </citation>
    <scope>NUCLEOTIDE SEQUENCE [LARGE SCALE GENOMIC DNA]</scope>
    <source>
        <strain evidence="1 2">Sa4CUA1</strain>
    </source>
</reference>
<gene>
    <name evidence="1" type="ORF">H9652_15065</name>
</gene>
<organism evidence="1 2">
    <name type="scientific">Oerskovia rustica</name>
    <dbReference type="NCBI Taxonomy" id="2762237"/>
    <lineage>
        <taxon>Bacteria</taxon>
        <taxon>Bacillati</taxon>
        <taxon>Actinomycetota</taxon>
        <taxon>Actinomycetes</taxon>
        <taxon>Micrococcales</taxon>
        <taxon>Cellulomonadaceae</taxon>
        <taxon>Oerskovia</taxon>
    </lineage>
</organism>
<evidence type="ECO:0000313" key="1">
    <source>
        <dbReference type="EMBL" id="MBD7951723.1"/>
    </source>
</evidence>
<comment type="caution">
    <text evidence="1">The sequence shown here is derived from an EMBL/GenBank/DDBJ whole genome shotgun (WGS) entry which is preliminary data.</text>
</comment>
<sequence>MTMTLRVDTEAIDAAAISLGTTAGTLGDLAGDIAQQAAAASAAGGHPHVVAGASEFGDYWGAGLGALAVALGELATQFGDAAAAYAEQDQVLANGARELR</sequence>
<protein>
    <recommendedName>
        <fullName evidence="3">WXG100 family type VII secretion target</fullName>
    </recommendedName>
</protein>
<evidence type="ECO:0008006" key="3">
    <source>
        <dbReference type="Google" id="ProtNLM"/>
    </source>
</evidence>
<dbReference type="RefSeq" id="WP_191791755.1">
    <property type="nucleotide sequence ID" value="NZ_JACSQQ010000028.1"/>
</dbReference>
<evidence type="ECO:0000313" key="2">
    <source>
        <dbReference type="Proteomes" id="UP000641803"/>
    </source>
</evidence>
<keyword evidence="2" id="KW-1185">Reference proteome</keyword>
<name>A0ABR8RVA1_9CELL</name>
<proteinExistence type="predicted"/>
<dbReference type="InterPro" id="IPR036689">
    <property type="entry name" value="ESAT-6-like_sf"/>
</dbReference>
<dbReference type="EMBL" id="JACSQQ010000028">
    <property type="protein sequence ID" value="MBD7951723.1"/>
    <property type="molecule type" value="Genomic_DNA"/>
</dbReference>